<reference evidence="1 2" key="1">
    <citation type="submission" date="2024-04" db="EMBL/GenBank/DDBJ databases">
        <title>Novel species of the genus Ideonella isolated from streams.</title>
        <authorList>
            <person name="Lu H."/>
        </authorList>
    </citation>
    <scope>NUCLEOTIDE SEQUENCE [LARGE SCALE GENOMIC DNA]</scope>
    <source>
        <strain evidence="1 2">BYS139W</strain>
    </source>
</reference>
<accession>A0ABU9B4I4</accession>
<proteinExistence type="predicted"/>
<evidence type="ECO:0000313" key="2">
    <source>
        <dbReference type="Proteomes" id="UP001368500"/>
    </source>
</evidence>
<dbReference type="Proteomes" id="UP001368500">
    <property type="component" value="Unassembled WGS sequence"/>
</dbReference>
<organism evidence="1 2">
    <name type="scientific">Pseudaquabacterium rugosum</name>
    <dbReference type="NCBI Taxonomy" id="2984194"/>
    <lineage>
        <taxon>Bacteria</taxon>
        <taxon>Pseudomonadati</taxon>
        <taxon>Pseudomonadota</taxon>
        <taxon>Betaproteobacteria</taxon>
        <taxon>Burkholderiales</taxon>
        <taxon>Sphaerotilaceae</taxon>
        <taxon>Pseudaquabacterium</taxon>
    </lineage>
</organism>
<dbReference type="EMBL" id="JBBUTF010000002">
    <property type="protein sequence ID" value="MEK8024772.1"/>
    <property type="molecule type" value="Genomic_DNA"/>
</dbReference>
<protein>
    <submittedName>
        <fullName evidence="1">Sarcosine oxidase subunit gamma family protein</fullName>
    </submittedName>
</protein>
<dbReference type="SUPFAM" id="SSF103025">
    <property type="entry name" value="Folate-binding domain"/>
    <property type="match status" value="1"/>
</dbReference>
<dbReference type="Gene3D" id="3.30.70.1520">
    <property type="entry name" value="Heterotetrameric sarcosine oxidase"/>
    <property type="match status" value="1"/>
</dbReference>
<comment type="caution">
    <text evidence="1">The sequence shown here is derived from an EMBL/GenBank/DDBJ whole genome shotgun (WGS) entry which is preliminary data.</text>
</comment>
<dbReference type="Pfam" id="PF04268">
    <property type="entry name" value="SoxG"/>
    <property type="match status" value="1"/>
</dbReference>
<name>A0ABU9B4I4_9BURK</name>
<dbReference type="InterPro" id="IPR027266">
    <property type="entry name" value="TrmE/GcvT-like"/>
</dbReference>
<dbReference type="InterPro" id="IPR007375">
    <property type="entry name" value="SoxG"/>
</dbReference>
<dbReference type="Gene3D" id="3.30.1360.120">
    <property type="entry name" value="Probable tRNA modification gtpase trme, domain 1"/>
    <property type="match status" value="1"/>
</dbReference>
<dbReference type="RefSeq" id="WP_341372544.1">
    <property type="nucleotide sequence ID" value="NZ_JBBUTF010000002.1"/>
</dbReference>
<keyword evidence="2" id="KW-1185">Reference proteome</keyword>
<sequence length="218" mass="22990">MPTDILARPDARSARTTRAAHTTAAQALHRHWLQDLAVLNLRGDPADAGFTGAVAATLGVALPLQACTTTAGTGPFGALRLVWAGPDDWFVLAEPGRAPALEAALRAALAGRHTAVTDVSGGYHVLQLAGAPVREVLAQGCPLDLHPRAFHPGQSAGTIWFKASVWLWRPVDGDAAPLRGPQAPVFELLVRRSFAPYVDLLLQRTTLECGLAGEGPRP</sequence>
<gene>
    <name evidence="1" type="ORF">AACH11_02160</name>
</gene>
<evidence type="ECO:0000313" key="1">
    <source>
        <dbReference type="EMBL" id="MEK8024772.1"/>
    </source>
</evidence>